<evidence type="ECO:0000259" key="1">
    <source>
        <dbReference type="Pfam" id="PF01796"/>
    </source>
</evidence>
<accession>A0ABW0F595</accession>
<gene>
    <name evidence="3" type="ORF">ACFPK2_11130</name>
</gene>
<feature type="domain" description="ChsH2 rubredoxin-like zinc ribbon" evidence="2">
    <location>
        <begin position="18"/>
        <end position="51"/>
    </location>
</feature>
<evidence type="ECO:0000313" key="3">
    <source>
        <dbReference type="EMBL" id="MFC5293541.1"/>
    </source>
</evidence>
<dbReference type="PANTHER" id="PTHR34075">
    <property type="entry name" value="BLR3430 PROTEIN"/>
    <property type="match status" value="1"/>
</dbReference>
<feature type="domain" description="ChsH2 C-terminal OB-fold" evidence="1">
    <location>
        <begin position="55"/>
        <end position="120"/>
    </location>
</feature>
<evidence type="ECO:0000313" key="4">
    <source>
        <dbReference type="Proteomes" id="UP001595976"/>
    </source>
</evidence>
<dbReference type="RefSeq" id="WP_260349332.1">
    <property type="nucleotide sequence ID" value="NZ_JAOAOS010000013.1"/>
</dbReference>
<dbReference type="SUPFAM" id="SSF50249">
    <property type="entry name" value="Nucleic acid-binding proteins"/>
    <property type="match status" value="1"/>
</dbReference>
<keyword evidence="4" id="KW-1185">Reference proteome</keyword>
<dbReference type="InterPro" id="IPR022002">
    <property type="entry name" value="ChsH2_Znr"/>
</dbReference>
<evidence type="ECO:0000259" key="2">
    <source>
        <dbReference type="Pfam" id="PF12172"/>
    </source>
</evidence>
<sequence>MSYGTPVPDGDPLMEPFWQNAREHRLSVQCCRDCGDRHFPPSPVCPSCLSEEQDWEVVSGKATLISWVTFHRAYWDVLQSQLPYDVCLVALEEGPLLMSNFLGPRPENAREGLPLRVAFDAVSDHLTLPKFVAA</sequence>
<name>A0ABW0F595_9HYPH</name>
<dbReference type="InterPro" id="IPR012340">
    <property type="entry name" value="NA-bd_OB-fold"/>
</dbReference>
<dbReference type="InterPro" id="IPR052513">
    <property type="entry name" value="Thioester_dehydratase-like"/>
</dbReference>
<dbReference type="Pfam" id="PF12172">
    <property type="entry name" value="zf-ChsH2"/>
    <property type="match status" value="1"/>
</dbReference>
<dbReference type="Proteomes" id="UP001595976">
    <property type="component" value="Unassembled WGS sequence"/>
</dbReference>
<reference evidence="4" key="1">
    <citation type="journal article" date="2019" name="Int. J. Syst. Evol. Microbiol.">
        <title>The Global Catalogue of Microorganisms (GCM) 10K type strain sequencing project: providing services to taxonomists for standard genome sequencing and annotation.</title>
        <authorList>
            <consortium name="The Broad Institute Genomics Platform"/>
            <consortium name="The Broad Institute Genome Sequencing Center for Infectious Disease"/>
            <person name="Wu L."/>
            <person name="Ma J."/>
        </authorList>
    </citation>
    <scope>NUCLEOTIDE SEQUENCE [LARGE SCALE GENOMIC DNA]</scope>
    <source>
        <strain evidence="4">CGMCC 1.15643</strain>
    </source>
</reference>
<organism evidence="3 4">
    <name type="scientific">Bosea minatitlanensis</name>
    <dbReference type="NCBI Taxonomy" id="128782"/>
    <lineage>
        <taxon>Bacteria</taxon>
        <taxon>Pseudomonadati</taxon>
        <taxon>Pseudomonadota</taxon>
        <taxon>Alphaproteobacteria</taxon>
        <taxon>Hyphomicrobiales</taxon>
        <taxon>Boseaceae</taxon>
        <taxon>Bosea</taxon>
    </lineage>
</organism>
<protein>
    <submittedName>
        <fullName evidence="3">Zn-ribbon domain-containing OB-fold protein</fullName>
    </submittedName>
</protein>
<dbReference type="EMBL" id="JBHSLI010000004">
    <property type="protein sequence ID" value="MFC5293541.1"/>
    <property type="molecule type" value="Genomic_DNA"/>
</dbReference>
<comment type="caution">
    <text evidence="3">The sequence shown here is derived from an EMBL/GenBank/DDBJ whole genome shotgun (WGS) entry which is preliminary data.</text>
</comment>
<proteinExistence type="predicted"/>
<dbReference type="Pfam" id="PF01796">
    <property type="entry name" value="OB_ChsH2_C"/>
    <property type="match status" value="1"/>
</dbReference>
<dbReference type="Gene3D" id="6.10.30.10">
    <property type="match status" value="1"/>
</dbReference>
<dbReference type="PANTHER" id="PTHR34075:SF5">
    <property type="entry name" value="BLR3430 PROTEIN"/>
    <property type="match status" value="1"/>
</dbReference>
<dbReference type="InterPro" id="IPR002878">
    <property type="entry name" value="ChsH2_C"/>
</dbReference>